<keyword evidence="7" id="KW-0762">Sugar transport</keyword>
<feature type="transmembrane region" description="Helical" evidence="6">
    <location>
        <begin position="61"/>
        <end position="86"/>
    </location>
</feature>
<evidence type="ECO:0000256" key="4">
    <source>
        <dbReference type="ARBA" id="ARBA00022989"/>
    </source>
</evidence>
<dbReference type="Proteomes" id="UP001519306">
    <property type="component" value="Unassembled WGS sequence"/>
</dbReference>
<keyword evidence="3 6" id="KW-0812">Transmembrane</keyword>
<feature type="transmembrane region" description="Helical" evidence="6">
    <location>
        <begin position="152"/>
        <end position="172"/>
    </location>
</feature>
<feature type="transmembrane region" description="Helical" evidence="6">
    <location>
        <begin position="203"/>
        <end position="225"/>
    </location>
</feature>
<feature type="transmembrane region" description="Helical" evidence="6">
    <location>
        <begin position="6"/>
        <end position="26"/>
    </location>
</feature>
<evidence type="ECO:0000256" key="2">
    <source>
        <dbReference type="ARBA" id="ARBA00022475"/>
    </source>
</evidence>
<feature type="transmembrane region" description="Helical" evidence="6">
    <location>
        <begin position="33"/>
        <end position="55"/>
    </location>
</feature>
<evidence type="ECO:0000256" key="1">
    <source>
        <dbReference type="ARBA" id="ARBA00004651"/>
    </source>
</evidence>
<evidence type="ECO:0000313" key="8">
    <source>
        <dbReference type="Proteomes" id="UP001519306"/>
    </source>
</evidence>
<evidence type="ECO:0000256" key="3">
    <source>
        <dbReference type="ARBA" id="ARBA00022692"/>
    </source>
</evidence>
<dbReference type="EMBL" id="JAGGLJ010000005">
    <property type="protein sequence ID" value="MBP2025143.1"/>
    <property type="molecule type" value="Genomic_DNA"/>
</dbReference>
<comment type="caution">
    <text evidence="7">The sequence shown here is derived from an EMBL/GenBank/DDBJ whole genome shotgun (WGS) entry which is preliminary data.</text>
</comment>
<keyword evidence="8" id="KW-1185">Reference proteome</keyword>
<name>A0ABS4KBK2_9FIRM</name>
<keyword evidence="2" id="KW-1003">Cell membrane</keyword>
<keyword evidence="7" id="KW-0813">Transport</keyword>
<comment type="subcellular location">
    <subcellularLocation>
        <location evidence="1">Cell membrane</location>
        <topology evidence="1">Multi-pass membrane protein</topology>
    </subcellularLocation>
</comment>
<feature type="transmembrane region" description="Helical" evidence="6">
    <location>
        <begin position="256"/>
        <end position="276"/>
    </location>
</feature>
<dbReference type="PANTHER" id="PTHR43370">
    <property type="entry name" value="SUGAR ABC TRANSPORTER INTEGRAL MEMBRANE PROTEIN-RELATED"/>
    <property type="match status" value="1"/>
</dbReference>
<keyword evidence="5 6" id="KW-0472">Membrane</keyword>
<keyword evidence="4 6" id="KW-1133">Transmembrane helix</keyword>
<dbReference type="RefSeq" id="WP_210060442.1">
    <property type="nucleotide sequence ID" value="NZ_JAGGLJ010000005.1"/>
</dbReference>
<sequence>MNNILGIISTTLLYSAPLIYAALGGVISENGGVVNIGLEGMMTLGALVGATVGFYTGNPWFAFLCGGLAGMALALLHAIATINFAADHIVSGIAINLIGPGMALFLSRLFFEGAAMTKPIPFDNKLPQLFKGFFTRERVAAYPFLNGFKIVFQQYIVVYIALILVFVMWFVLYKTKLGLRIRAVGEHPKAAETLGVNVYKIKYICVLTSGFLAGLGGASMSLAIVSNFRETLISGQGYIALAAMIFGGWKPQGALFACLLFGAAQGLSVTLGNIGVQVDPNLLAMLPYIITIVVLVAFVKGVRAPAASGKPYEKNQ</sequence>
<dbReference type="InterPro" id="IPR001851">
    <property type="entry name" value="ABC_transp_permease"/>
</dbReference>
<feature type="transmembrane region" description="Helical" evidence="6">
    <location>
        <begin position="93"/>
        <end position="111"/>
    </location>
</feature>
<proteinExistence type="predicted"/>
<feature type="transmembrane region" description="Helical" evidence="6">
    <location>
        <begin position="282"/>
        <end position="302"/>
    </location>
</feature>
<evidence type="ECO:0000313" key="7">
    <source>
        <dbReference type="EMBL" id="MBP2025143.1"/>
    </source>
</evidence>
<dbReference type="Pfam" id="PF02653">
    <property type="entry name" value="BPD_transp_2"/>
    <property type="match status" value="1"/>
</dbReference>
<gene>
    <name evidence="7" type="ORF">J2Z71_000668</name>
</gene>
<evidence type="ECO:0000256" key="5">
    <source>
        <dbReference type="ARBA" id="ARBA00023136"/>
    </source>
</evidence>
<organism evidence="7 8">
    <name type="scientific">Peptoniphilus stercorisuis</name>
    <dbReference type="NCBI Taxonomy" id="1436965"/>
    <lineage>
        <taxon>Bacteria</taxon>
        <taxon>Bacillati</taxon>
        <taxon>Bacillota</taxon>
        <taxon>Tissierellia</taxon>
        <taxon>Tissierellales</taxon>
        <taxon>Peptoniphilaceae</taxon>
        <taxon>Peptoniphilus</taxon>
    </lineage>
</organism>
<accession>A0ABS4KBK2</accession>
<protein>
    <submittedName>
        <fullName evidence="7">Simple sugar transport system permease protein</fullName>
    </submittedName>
</protein>
<reference evidence="7 8" key="1">
    <citation type="submission" date="2021-03" db="EMBL/GenBank/DDBJ databases">
        <title>Genomic Encyclopedia of Type Strains, Phase IV (KMG-IV): sequencing the most valuable type-strain genomes for metagenomic binning, comparative biology and taxonomic classification.</title>
        <authorList>
            <person name="Goeker M."/>
        </authorList>
    </citation>
    <scope>NUCLEOTIDE SEQUENCE [LARGE SCALE GENOMIC DNA]</scope>
    <source>
        <strain evidence="7 8">DSM 27563</strain>
    </source>
</reference>
<dbReference type="PANTHER" id="PTHR43370:SF1">
    <property type="entry name" value="GUANOSINE ABC TRANSPORTER PERMEASE PROTEIN NUPQ"/>
    <property type="match status" value="1"/>
</dbReference>
<dbReference type="CDD" id="cd06580">
    <property type="entry name" value="TM_PBP1_transp_TpRbsC_like"/>
    <property type="match status" value="1"/>
</dbReference>
<evidence type="ECO:0000256" key="6">
    <source>
        <dbReference type="SAM" id="Phobius"/>
    </source>
</evidence>